<gene>
    <name evidence="3" type="ORF">FSB_LOCUS4253</name>
</gene>
<feature type="compositionally biased region" description="Basic residues" evidence="1">
    <location>
        <begin position="709"/>
        <end position="718"/>
    </location>
</feature>
<feature type="compositionally biased region" description="Low complexity" evidence="1">
    <location>
        <begin position="1"/>
        <end position="13"/>
    </location>
</feature>
<dbReference type="Pfam" id="PF10536">
    <property type="entry name" value="PMD"/>
    <property type="match status" value="1"/>
</dbReference>
<dbReference type="GO" id="GO:0010073">
    <property type="term" value="P:meristem maintenance"/>
    <property type="evidence" value="ECO:0007669"/>
    <property type="project" value="InterPro"/>
</dbReference>
<dbReference type="EMBL" id="OIVN01000215">
    <property type="protein sequence ID" value="SPC76371.1"/>
    <property type="molecule type" value="Genomic_DNA"/>
</dbReference>
<protein>
    <recommendedName>
        <fullName evidence="2">Aminotransferase-like plant mobile domain-containing protein</fullName>
    </recommendedName>
</protein>
<feature type="compositionally biased region" description="Low complexity" evidence="1">
    <location>
        <begin position="743"/>
        <end position="769"/>
    </location>
</feature>
<evidence type="ECO:0000313" key="3">
    <source>
        <dbReference type="EMBL" id="SPC76371.1"/>
    </source>
</evidence>
<feature type="region of interest" description="Disordered" evidence="1">
    <location>
        <begin position="652"/>
        <end position="884"/>
    </location>
</feature>
<feature type="domain" description="Aminotransferase-like plant mobile" evidence="2">
    <location>
        <begin position="176"/>
        <end position="498"/>
    </location>
</feature>
<reference evidence="3" key="1">
    <citation type="submission" date="2018-02" db="EMBL/GenBank/DDBJ databases">
        <authorList>
            <person name="Cohen D.B."/>
            <person name="Kent A.D."/>
        </authorList>
    </citation>
    <scope>NUCLEOTIDE SEQUENCE</scope>
</reference>
<dbReference type="InterPro" id="IPR019557">
    <property type="entry name" value="AminoTfrase-like_pln_mobile"/>
</dbReference>
<sequence>MASSSSTIPVSPSLQPSTGEGLETPLAVPAASTEAVVDALVAPPIVSSEATPTAPSSVSGETEYLREGFVFPFIDPWYASSPLFPPRALAFPFPVEDWDWTVSGLEPAVDQAWVLNLDEISELLIQKGDIQPVPMNFDFLCTASMDWSHWVDREILDSDFWDSLQNAGVHWSILISRSCNMFRDTEPLREVLKRWCPSTHTFFFSWGELTPTLEDVANHWMLHILGEHSFSHIKLSTEGEETAAALRKQSSTRLSGLPSFFVHHKDASVCRAAFVLYWLCKCTFGNFPCYSINTAYIPLAIRISTGHCFPLAPLFLGHLYSQLDLLHDCEVEGDSSYILSAAFNTSAFQTFFWEHSVNYLFAAKDKSVAWGRFSDLPREFLDRFPDFRDNLPLVYRWVGLKTRDYDLVDALDHEENVLFRPYGDDYPGFTCASVFRRFYQPISLIRDLKVDDYRSLSYLSTVNPGFLPVLSAIGVSFIPYCPQQVQRQFGLDQGVPVGPQETAICVADLTAFIKSHAFARWGGETSRVMVPSGHRLGFNISAMNAYWQHFTQSMVEFVNAGRGDKTPMSVHHKPLVSNPYLAPPSQSAISYANSQKLGFAEWDEVRGGWVAYTIHLLESWRNSVNIVEDRLIMPSKGGKGSKRDAPVDLAVEKASKKPTPSIPSSKKAHSKNTKVGKTGKSTPLVSSAAKESTTAPVEEPVESTVAPSKKTKAGKKGKSTPLVPSAAKESTTAPVEEPTQSTVAPSKPKSVSASPSKKPSKKSVTSRPPKGQKKNSVSSSSPDEEQPSAVSTPSPSKKKKFVAPLFPLGAAGRTRSKSGSKVTHGSGGGVVVVEDAPQTAAMDQDEDLRKSVADSSEIGAESMGEGYSSSSDSFFDSAPGSVPEEQIMSAGSTANDDDMPGADDSSMGPAYPMEDDLAIVSHASHGRDDDSTVDADIDPISFSVSQTVLTSRVTGPDASMSYIMEGISLFGATPSIRAIPAGGFVISANRLTSEAPPVAGGAFIPEEIRAQGLIESESVVDLGVSTADHSAQVEDAGVSAADTLAGSDHLENIGMDDTVHMSKDTGEVRITGEITTVSPPPRPTVEAGSSVGVGSLSSKVADFLKEFDRKAPNPHPEQYFWHFNGPLVPFGNFWVPNDCSPYLLWLSAGRSDFTADFKLSTGLGGPMLSLLGSVLAAMSESSLEDVTKTQILAWRSVIQDLMEVGFNLGFLIERLQQTAQCFFGKKISDEVEALKHQIALLQDSLAALTAYQDEMVSTGRMILGTECGGSFLDSLLD</sequence>
<dbReference type="PANTHER" id="PTHR46033:SF80">
    <property type="entry name" value="PROTEIN MAIN-LIKE 2-LIKE"/>
    <property type="match status" value="1"/>
</dbReference>
<feature type="region of interest" description="Disordered" evidence="1">
    <location>
        <begin position="1"/>
        <end position="24"/>
    </location>
</feature>
<feature type="compositionally biased region" description="Polar residues" evidence="1">
    <location>
        <begin position="675"/>
        <end position="695"/>
    </location>
</feature>
<dbReference type="AlphaFoldDB" id="A0A2N9ENV7"/>
<dbReference type="PANTHER" id="PTHR46033">
    <property type="entry name" value="PROTEIN MAIN-LIKE 2"/>
    <property type="match status" value="1"/>
</dbReference>
<feature type="compositionally biased region" description="Low complexity" evidence="1">
    <location>
        <begin position="868"/>
        <end position="877"/>
    </location>
</feature>
<accession>A0A2N9ENV7</accession>
<evidence type="ECO:0000259" key="2">
    <source>
        <dbReference type="Pfam" id="PF10536"/>
    </source>
</evidence>
<name>A0A2N9ENV7_FAGSY</name>
<dbReference type="InterPro" id="IPR044824">
    <property type="entry name" value="MAIN-like"/>
</dbReference>
<proteinExistence type="predicted"/>
<feature type="compositionally biased region" description="Polar residues" evidence="1">
    <location>
        <begin position="728"/>
        <end position="742"/>
    </location>
</feature>
<evidence type="ECO:0000256" key="1">
    <source>
        <dbReference type="SAM" id="MobiDB-lite"/>
    </source>
</evidence>
<organism evidence="3">
    <name type="scientific">Fagus sylvatica</name>
    <name type="common">Beechnut</name>
    <dbReference type="NCBI Taxonomy" id="28930"/>
    <lineage>
        <taxon>Eukaryota</taxon>
        <taxon>Viridiplantae</taxon>
        <taxon>Streptophyta</taxon>
        <taxon>Embryophyta</taxon>
        <taxon>Tracheophyta</taxon>
        <taxon>Spermatophyta</taxon>
        <taxon>Magnoliopsida</taxon>
        <taxon>eudicotyledons</taxon>
        <taxon>Gunneridae</taxon>
        <taxon>Pentapetalae</taxon>
        <taxon>rosids</taxon>
        <taxon>fabids</taxon>
        <taxon>Fagales</taxon>
        <taxon>Fagaceae</taxon>
        <taxon>Fagus</taxon>
    </lineage>
</organism>